<dbReference type="RefSeq" id="WP_185675865.1">
    <property type="nucleotide sequence ID" value="NZ_JACHVB010000035.1"/>
</dbReference>
<evidence type="ECO:0000313" key="2">
    <source>
        <dbReference type="Proteomes" id="UP000546464"/>
    </source>
</evidence>
<accession>A0A842HFT5</accession>
<evidence type="ECO:0000313" key="1">
    <source>
        <dbReference type="EMBL" id="MBC2594898.1"/>
    </source>
</evidence>
<dbReference type="EMBL" id="JACHVB010000035">
    <property type="protein sequence ID" value="MBC2594898.1"/>
    <property type="molecule type" value="Genomic_DNA"/>
</dbReference>
<reference evidence="1 2" key="1">
    <citation type="submission" date="2020-07" db="EMBL/GenBank/DDBJ databases">
        <authorList>
            <person name="Feng X."/>
        </authorList>
    </citation>
    <scope>NUCLEOTIDE SEQUENCE [LARGE SCALE GENOMIC DNA]</scope>
    <source>
        <strain evidence="1 2">JCM31066</strain>
    </source>
</reference>
<sequence>MNSQRKGDWMQTWSGIRFYPLDPRPEDILIEDIAHALAHICRFGGHVCAFYSVAQHSIMVSDALPDELALDGLLHDATEAYLGDVVRPLKLSLPQYVEAEQKLEAMIAEKFGLKFPMHEAVKDVDNRALFAERRDLFKIHRDWGWSVEPLPRLILPWSPEEAEREFLGAFTALTCDHEWETIDGSFSHAFGTESIVYERCKLCGKERSHEPPTDE</sequence>
<protein>
    <submittedName>
        <fullName evidence="1">Phosphohydrolase</fullName>
    </submittedName>
</protein>
<dbReference type="Gene3D" id="1.10.3210.10">
    <property type="entry name" value="Hypothetical protein af1432"/>
    <property type="match status" value="1"/>
</dbReference>
<gene>
    <name evidence="1" type="ORF">H5P28_11580</name>
</gene>
<keyword evidence="2" id="KW-1185">Reference proteome</keyword>
<keyword evidence="1" id="KW-0378">Hydrolase</keyword>
<name>A0A842HFT5_9BACT</name>
<proteinExistence type="predicted"/>
<dbReference type="Proteomes" id="UP000546464">
    <property type="component" value="Unassembled WGS sequence"/>
</dbReference>
<comment type="caution">
    <text evidence="1">The sequence shown here is derived from an EMBL/GenBank/DDBJ whole genome shotgun (WGS) entry which is preliminary data.</text>
</comment>
<organism evidence="1 2">
    <name type="scientific">Ruficoccus amylovorans</name>
    <dbReference type="NCBI Taxonomy" id="1804625"/>
    <lineage>
        <taxon>Bacteria</taxon>
        <taxon>Pseudomonadati</taxon>
        <taxon>Verrucomicrobiota</taxon>
        <taxon>Opitutia</taxon>
        <taxon>Puniceicoccales</taxon>
        <taxon>Cerasicoccaceae</taxon>
        <taxon>Ruficoccus</taxon>
    </lineage>
</organism>
<dbReference type="SUPFAM" id="SSF109604">
    <property type="entry name" value="HD-domain/PDEase-like"/>
    <property type="match status" value="1"/>
</dbReference>
<dbReference type="AlphaFoldDB" id="A0A842HFT5"/>
<dbReference type="GO" id="GO:0016787">
    <property type="term" value="F:hydrolase activity"/>
    <property type="evidence" value="ECO:0007669"/>
    <property type="project" value="UniProtKB-KW"/>
</dbReference>